<accession>A0A8J7TJV1</accession>
<evidence type="ECO:0000256" key="7">
    <source>
        <dbReference type="ARBA" id="ARBA00023122"/>
    </source>
</evidence>
<evidence type="ECO:0000256" key="9">
    <source>
        <dbReference type="ARBA" id="ARBA00023173"/>
    </source>
</evidence>
<keyword evidence="13" id="KW-1185">Reference proteome</keyword>
<dbReference type="SUPFAM" id="SSF54631">
    <property type="entry name" value="CBS-domain pair"/>
    <property type="match status" value="1"/>
</dbReference>
<evidence type="ECO:0000256" key="8">
    <source>
        <dbReference type="ARBA" id="ARBA00023136"/>
    </source>
</evidence>
<gene>
    <name evidence="12" type="primary">Clcnkb</name>
    <name evidence="12" type="ORF">GTO95_0001920</name>
</gene>
<feature type="transmembrane region" description="Helical" evidence="11">
    <location>
        <begin position="61"/>
        <end position="81"/>
    </location>
</feature>
<feature type="transmembrane region" description="Helical" evidence="11">
    <location>
        <begin position="93"/>
        <end position="112"/>
    </location>
</feature>
<evidence type="ECO:0000256" key="3">
    <source>
        <dbReference type="ARBA" id="ARBA00022692"/>
    </source>
</evidence>
<feature type="non-terminal residue" evidence="12">
    <location>
        <position position="1"/>
    </location>
</feature>
<feature type="transmembrane region" description="Helical" evidence="11">
    <location>
        <begin position="212"/>
        <end position="236"/>
    </location>
</feature>
<feature type="transmembrane region" description="Helical" evidence="11">
    <location>
        <begin position="337"/>
        <end position="356"/>
    </location>
</feature>
<evidence type="ECO:0000256" key="2">
    <source>
        <dbReference type="ARBA" id="ARBA00022448"/>
    </source>
</evidence>
<organism evidence="12 13">
    <name type="scientific">Atractosteus spatula</name>
    <name type="common">Alligator gar</name>
    <name type="synonym">Lepisosteus spatula</name>
    <dbReference type="NCBI Taxonomy" id="7917"/>
    <lineage>
        <taxon>Eukaryota</taxon>
        <taxon>Metazoa</taxon>
        <taxon>Chordata</taxon>
        <taxon>Craniata</taxon>
        <taxon>Vertebrata</taxon>
        <taxon>Euteleostomi</taxon>
        <taxon>Actinopterygii</taxon>
        <taxon>Neopterygii</taxon>
        <taxon>Holostei</taxon>
        <taxon>Semionotiformes</taxon>
        <taxon>Lepisosteidae</taxon>
        <taxon>Atractosteus</taxon>
    </lineage>
</organism>
<dbReference type="CDD" id="cd03683">
    <property type="entry name" value="ClC_1_like"/>
    <property type="match status" value="1"/>
</dbReference>
<dbReference type="GO" id="GO:0005247">
    <property type="term" value="F:voltage-gated chloride channel activity"/>
    <property type="evidence" value="ECO:0007669"/>
    <property type="project" value="TreeGrafter"/>
</dbReference>
<dbReference type="Proteomes" id="UP000736164">
    <property type="component" value="Unassembled WGS sequence"/>
</dbReference>
<dbReference type="GO" id="GO:0034707">
    <property type="term" value="C:chloride channel complex"/>
    <property type="evidence" value="ECO:0007669"/>
    <property type="project" value="UniProtKB-KW"/>
</dbReference>
<proteinExistence type="predicted"/>
<dbReference type="Gene3D" id="3.10.580.10">
    <property type="entry name" value="CBS-domain"/>
    <property type="match status" value="1"/>
</dbReference>
<keyword evidence="2" id="KW-0813">Transport</keyword>
<dbReference type="PRINTS" id="PR00762">
    <property type="entry name" value="CLCHANNEL"/>
</dbReference>
<feature type="transmembrane region" description="Helical" evidence="11">
    <location>
        <begin position="248"/>
        <end position="268"/>
    </location>
</feature>
<keyword evidence="7" id="KW-0129">CBS domain</keyword>
<feature type="transmembrane region" description="Helical" evidence="11">
    <location>
        <begin position="441"/>
        <end position="460"/>
    </location>
</feature>
<keyword evidence="5 11" id="KW-1133">Transmembrane helix</keyword>
<dbReference type="Pfam" id="PF00654">
    <property type="entry name" value="Voltage_CLC"/>
    <property type="match status" value="1"/>
</dbReference>
<evidence type="ECO:0000256" key="4">
    <source>
        <dbReference type="ARBA" id="ARBA00022737"/>
    </source>
</evidence>
<feature type="transmembrane region" description="Helical" evidence="11">
    <location>
        <begin position="294"/>
        <end position="314"/>
    </location>
</feature>
<feature type="transmembrane region" description="Helical" evidence="11">
    <location>
        <begin position="408"/>
        <end position="429"/>
    </location>
</feature>
<protein>
    <submittedName>
        <fullName evidence="12">CLCKB protein</fullName>
    </submittedName>
</protein>
<keyword evidence="3 11" id="KW-0812">Transmembrane</keyword>
<keyword evidence="9" id="KW-0869">Chloride channel</keyword>
<dbReference type="InterPro" id="IPR014743">
    <property type="entry name" value="Cl-channel_core"/>
</dbReference>
<keyword evidence="9" id="KW-0407">Ion channel</keyword>
<dbReference type="EMBL" id="JAAWVO010078268">
    <property type="protein sequence ID" value="MBN3325984.1"/>
    <property type="molecule type" value="Genomic_DNA"/>
</dbReference>
<dbReference type="FunFam" id="1.10.3080.10:FF:000012">
    <property type="entry name" value="Chloride channel K"/>
    <property type="match status" value="1"/>
</dbReference>
<dbReference type="Gene3D" id="1.10.3080.10">
    <property type="entry name" value="Clc chloride channel"/>
    <property type="match status" value="1"/>
</dbReference>
<dbReference type="InterPro" id="IPR046342">
    <property type="entry name" value="CBS_dom_sf"/>
</dbReference>
<evidence type="ECO:0000256" key="10">
    <source>
        <dbReference type="ARBA" id="ARBA00023214"/>
    </source>
</evidence>
<keyword evidence="8 11" id="KW-0472">Membrane</keyword>
<evidence type="ECO:0000256" key="1">
    <source>
        <dbReference type="ARBA" id="ARBA00004141"/>
    </source>
</evidence>
<name>A0A8J7TJV1_ATRSP</name>
<dbReference type="PANTHER" id="PTHR45720">
    <property type="entry name" value="CHLORIDE CHANNEL PROTEIN 2"/>
    <property type="match status" value="1"/>
</dbReference>
<dbReference type="InterPro" id="IPR050970">
    <property type="entry name" value="Cl_channel_volt-gated"/>
</dbReference>
<evidence type="ECO:0000256" key="6">
    <source>
        <dbReference type="ARBA" id="ARBA00023065"/>
    </source>
</evidence>
<sequence length="734" mass="80608">MEAAVVIAEGVAEPANHSAQPPEKRLLLQDKNPWKPWPRARSRVTGCLRWAQAALGMPKLLDWYCLCALGVITALISFFMDSTVLKLIDAHRWLFRAVGSSAVLQYLCWTLYPIALTAFSTSFTQSLCPQSAGSGAPEVKTILSGVMLEGYLTLTHLAAKVVGMTCTLAAGSTIFLGKVGPFVHVSCMVGSFLDRVRSSIRGTAEKDLHSDMLVAGAAVAMASCFGCPVSGVLFSVEVMSSHYSVRNYCRAFFAAVSGAVMFRLLAVFSSEQVTIMAMFKTRYQVEFPFDLPEMFFFAILGLLCGAICCAYLFLHRWLVTFTRTSAVTSRILATDKALYSGLVALLLASMTFPYGIGQFMGSRMNMRELLNSLFDGRRLGALCSNSSVPRPEEVDPEYLWLEWCHPLVPVYGTLGIFLVMKFWMLLLATTMPMPAGYFMPVVIYGAAIGRFVGEVVAYLYPEGMQSEGILSPINPGGYSLAGAAAFSGAVTHTLSPALLVFEMTGQIAHVLPVVLATLISNALCRRYQPSFYDGIIILRKLPYLPQVLKSHPELRAVRVEQAMRPEPRALARSGRLAEVRSALASCQDPEFPVVDTHDALVLLGSVCRSELVRFLHLHADEPGLDRELWEVCSIQPITLQLSNKTTIQQAHTAFLLLGLNLLYVTEGGRLTGLMSRAEVRDPIAHTLVYCTSTHIHMSTHSHTLTLTHTRRNIREVTNAHPACLVETAPCLYDH</sequence>
<evidence type="ECO:0000256" key="5">
    <source>
        <dbReference type="ARBA" id="ARBA00022989"/>
    </source>
</evidence>
<evidence type="ECO:0000313" key="12">
    <source>
        <dbReference type="EMBL" id="MBN3325984.1"/>
    </source>
</evidence>
<dbReference type="GO" id="GO:0005886">
    <property type="term" value="C:plasma membrane"/>
    <property type="evidence" value="ECO:0007669"/>
    <property type="project" value="TreeGrafter"/>
</dbReference>
<comment type="caution">
    <text evidence="12">The sequence shown here is derived from an EMBL/GenBank/DDBJ whole genome shotgun (WGS) entry which is preliminary data.</text>
</comment>
<keyword evidence="4" id="KW-0677">Repeat</keyword>
<dbReference type="PANTHER" id="PTHR45720:SF3">
    <property type="entry name" value="CHLORIDE CHANNEL PROTEIN CLC-KB"/>
    <property type="match status" value="1"/>
</dbReference>
<dbReference type="AlphaFoldDB" id="A0A8J7TJV1"/>
<feature type="non-terminal residue" evidence="12">
    <location>
        <position position="734"/>
    </location>
</feature>
<keyword evidence="10" id="KW-0868">Chloride</keyword>
<reference evidence="12" key="1">
    <citation type="journal article" date="2021" name="Cell">
        <title>Tracing the genetic footprints of vertebrate landing in non-teleost ray-finned fishes.</title>
        <authorList>
            <person name="Bi X."/>
            <person name="Wang K."/>
            <person name="Yang L."/>
            <person name="Pan H."/>
            <person name="Jiang H."/>
            <person name="Wei Q."/>
            <person name="Fang M."/>
            <person name="Yu H."/>
            <person name="Zhu C."/>
            <person name="Cai Y."/>
            <person name="He Y."/>
            <person name="Gan X."/>
            <person name="Zeng H."/>
            <person name="Yu D."/>
            <person name="Zhu Y."/>
            <person name="Jiang H."/>
            <person name="Qiu Q."/>
            <person name="Yang H."/>
            <person name="Zhang Y.E."/>
            <person name="Wang W."/>
            <person name="Zhu M."/>
            <person name="He S."/>
            <person name="Zhang G."/>
        </authorList>
    </citation>
    <scope>NUCLEOTIDE SEQUENCE</scope>
    <source>
        <strain evidence="12">Allg_001</strain>
    </source>
</reference>
<evidence type="ECO:0000256" key="11">
    <source>
        <dbReference type="SAM" id="Phobius"/>
    </source>
</evidence>
<evidence type="ECO:0000313" key="13">
    <source>
        <dbReference type="Proteomes" id="UP000736164"/>
    </source>
</evidence>
<dbReference type="SUPFAM" id="SSF81340">
    <property type="entry name" value="Clc chloride channel"/>
    <property type="match status" value="1"/>
</dbReference>
<comment type="subcellular location">
    <subcellularLocation>
        <location evidence="1">Membrane</location>
        <topology evidence="1">Multi-pass membrane protein</topology>
    </subcellularLocation>
</comment>
<keyword evidence="6" id="KW-0406">Ion transport</keyword>
<dbReference type="InterPro" id="IPR001807">
    <property type="entry name" value="ClC"/>
</dbReference>